<accession>A0A699Z872</accession>
<reference evidence="2 3" key="1">
    <citation type="submission" date="2020-02" db="EMBL/GenBank/DDBJ databases">
        <title>Draft genome sequence of Haematococcus lacustris strain NIES-144.</title>
        <authorList>
            <person name="Morimoto D."/>
            <person name="Nakagawa S."/>
            <person name="Yoshida T."/>
            <person name="Sawayama S."/>
        </authorList>
    </citation>
    <scope>NUCLEOTIDE SEQUENCE [LARGE SCALE GENOMIC DNA]</scope>
    <source>
        <strain evidence="2 3">NIES-144</strain>
    </source>
</reference>
<dbReference type="EMBL" id="BLLF01000430">
    <property type="protein sequence ID" value="GFH11732.1"/>
    <property type="molecule type" value="Genomic_DNA"/>
</dbReference>
<organism evidence="2 3">
    <name type="scientific">Haematococcus lacustris</name>
    <name type="common">Green alga</name>
    <name type="synonym">Haematococcus pluvialis</name>
    <dbReference type="NCBI Taxonomy" id="44745"/>
    <lineage>
        <taxon>Eukaryota</taxon>
        <taxon>Viridiplantae</taxon>
        <taxon>Chlorophyta</taxon>
        <taxon>core chlorophytes</taxon>
        <taxon>Chlorophyceae</taxon>
        <taxon>CS clade</taxon>
        <taxon>Chlamydomonadales</taxon>
        <taxon>Haematococcaceae</taxon>
        <taxon>Haematococcus</taxon>
    </lineage>
</organism>
<dbReference type="Proteomes" id="UP000485058">
    <property type="component" value="Unassembled WGS sequence"/>
</dbReference>
<evidence type="ECO:0000313" key="2">
    <source>
        <dbReference type="EMBL" id="GFH11732.1"/>
    </source>
</evidence>
<sequence>ITKWISVFAALGDSAGAYQLPLPDGSLPGRGTRNRINSTLPSVNAALMAQSGSGVDADGSGGTGRRLEAAADSQPGRGLLQSSSGGWWSILPGQLPSLEAWPGSKQQQASNLPPVRAANGPADGTNVIVTASGPGDPYGQFAITLMTASVSSAARLRAILDPVLQRLGLQGSVNVLPIGGDFVSNIGLQPSSPYFMMLARNILAPQQLEPFKSYLAGHPQGTLRAPAPFPILCP</sequence>
<dbReference type="AlphaFoldDB" id="A0A699Z872"/>
<evidence type="ECO:0000256" key="1">
    <source>
        <dbReference type="SAM" id="MobiDB-lite"/>
    </source>
</evidence>
<protein>
    <submittedName>
        <fullName evidence="2">Uncharacterized protein</fullName>
    </submittedName>
</protein>
<gene>
    <name evidence="2" type="ORF">HaLaN_07280</name>
</gene>
<proteinExistence type="predicted"/>
<feature type="region of interest" description="Disordered" evidence="1">
    <location>
        <begin position="51"/>
        <end position="78"/>
    </location>
</feature>
<keyword evidence="3" id="KW-1185">Reference proteome</keyword>
<name>A0A699Z872_HAELA</name>
<comment type="caution">
    <text evidence="2">The sequence shown here is derived from an EMBL/GenBank/DDBJ whole genome shotgun (WGS) entry which is preliminary data.</text>
</comment>
<feature type="non-terminal residue" evidence="2">
    <location>
        <position position="1"/>
    </location>
</feature>
<evidence type="ECO:0000313" key="3">
    <source>
        <dbReference type="Proteomes" id="UP000485058"/>
    </source>
</evidence>